<dbReference type="InterPro" id="IPR029044">
    <property type="entry name" value="Nucleotide-diphossugar_trans"/>
</dbReference>
<evidence type="ECO:0000313" key="5">
    <source>
        <dbReference type="EMBL" id="PIR47395.1"/>
    </source>
</evidence>
<dbReference type="Pfam" id="PF00535">
    <property type="entry name" value="Glycos_transf_2"/>
    <property type="match status" value="1"/>
</dbReference>
<keyword evidence="3" id="KW-0808">Transferase</keyword>
<comment type="similarity">
    <text evidence="1">Belongs to the glycosyltransferase 2 family.</text>
</comment>
<dbReference type="GO" id="GO:0016757">
    <property type="term" value="F:glycosyltransferase activity"/>
    <property type="evidence" value="ECO:0007669"/>
    <property type="project" value="UniProtKB-KW"/>
</dbReference>
<comment type="caution">
    <text evidence="5">The sequence shown here is derived from an EMBL/GenBank/DDBJ whole genome shotgun (WGS) entry which is preliminary data.</text>
</comment>
<evidence type="ECO:0000259" key="4">
    <source>
        <dbReference type="Pfam" id="PF00535"/>
    </source>
</evidence>
<keyword evidence="2" id="KW-0328">Glycosyltransferase</keyword>
<dbReference type="Gene3D" id="3.90.550.10">
    <property type="entry name" value="Spore Coat Polysaccharide Biosynthesis Protein SpsA, Chain A"/>
    <property type="match status" value="1"/>
</dbReference>
<dbReference type="Proteomes" id="UP000230084">
    <property type="component" value="Unassembled WGS sequence"/>
</dbReference>
<organism evidence="5 6">
    <name type="scientific">Candidatus Uhrbacteria bacterium CG10_big_fil_rev_8_21_14_0_10_50_16</name>
    <dbReference type="NCBI Taxonomy" id="1975039"/>
    <lineage>
        <taxon>Bacteria</taxon>
        <taxon>Candidatus Uhriibacteriota</taxon>
    </lineage>
</organism>
<dbReference type="AlphaFoldDB" id="A0A2H0RNQ2"/>
<evidence type="ECO:0000313" key="6">
    <source>
        <dbReference type="Proteomes" id="UP000230084"/>
    </source>
</evidence>
<dbReference type="EMBL" id="PCYM01000007">
    <property type="protein sequence ID" value="PIR47395.1"/>
    <property type="molecule type" value="Genomic_DNA"/>
</dbReference>
<dbReference type="InterPro" id="IPR001173">
    <property type="entry name" value="Glyco_trans_2-like"/>
</dbReference>
<evidence type="ECO:0000256" key="3">
    <source>
        <dbReference type="ARBA" id="ARBA00022679"/>
    </source>
</evidence>
<dbReference type="PANTHER" id="PTHR43179:SF12">
    <property type="entry name" value="GALACTOFURANOSYLTRANSFERASE GLFT2"/>
    <property type="match status" value="1"/>
</dbReference>
<reference evidence="5 6" key="1">
    <citation type="submission" date="2017-09" db="EMBL/GenBank/DDBJ databases">
        <title>Depth-based differentiation of microbial function through sediment-hosted aquifers and enrichment of novel symbionts in the deep terrestrial subsurface.</title>
        <authorList>
            <person name="Probst A.J."/>
            <person name="Ladd B."/>
            <person name="Jarett J.K."/>
            <person name="Geller-Mcgrath D.E."/>
            <person name="Sieber C.M."/>
            <person name="Emerson J.B."/>
            <person name="Anantharaman K."/>
            <person name="Thomas B.C."/>
            <person name="Malmstrom R."/>
            <person name="Stieglmeier M."/>
            <person name="Klingl A."/>
            <person name="Woyke T."/>
            <person name="Ryan C.M."/>
            <person name="Banfield J.F."/>
        </authorList>
    </citation>
    <scope>NUCLEOTIDE SEQUENCE [LARGE SCALE GENOMIC DNA]</scope>
    <source>
        <strain evidence="5">CG10_big_fil_rev_8_21_14_0_10_50_16</strain>
    </source>
</reference>
<gene>
    <name evidence="5" type="ORF">COV06_03895</name>
</gene>
<protein>
    <recommendedName>
        <fullName evidence="4">Glycosyltransferase 2-like domain-containing protein</fullName>
    </recommendedName>
</protein>
<proteinExistence type="inferred from homology"/>
<feature type="domain" description="Glycosyltransferase 2-like" evidence="4">
    <location>
        <begin position="8"/>
        <end position="182"/>
    </location>
</feature>
<evidence type="ECO:0000256" key="2">
    <source>
        <dbReference type="ARBA" id="ARBA00022676"/>
    </source>
</evidence>
<evidence type="ECO:0000256" key="1">
    <source>
        <dbReference type="ARBA" id="ARBA00006739"/>
    </source>
</evidence>
<accession>A0A2H0RNQ2</accession>
<sequence>MTLALQLVTYNSSVYLPFLFDSLAQQTDQDWTLFILDNSNREERGKTRSLVETYDKRLSIRYEESAKNIGFAGGHQRLFTEHDAELIQLVNPDVILDPDSIATLRRAFESWEELGSATGAIFRWEWKGGQPNKTQDVDSLGLHVAPSGKVTDLTGGQDGSVPDEMRQVFGVSGCLPMVRRAAVEQASCDGHLFDPLYVIYKEDVDLAYRLYAGGWIAALVPQAKAYHYRAFKPSWLHRDASRFLQFYSYRNHLWNTIVYTSWREGLLRSWALVPFELAKFFFLLAFHPSIVRDTIRDTRQHWAHLINKRMFYAHTNR</sequence>
<dbReference type="PANTHER" id="PTHR43179">
    <property type="entry name" value="RHAMNOSYLTRANSFERASE WBBL"/>
    <property type="match status" value="1"/>
</dbReference>
<dbReference type="SUPFAM" id="SSF53448">
    <property type="entry name" value="Nucleotide-diphospho-sugar transferases"/>
    <property type="match status" value="1"/>
</dbReference>
<name>A0A2H0RNQ2_9BACT</name>